<evidence type="ECO:0000256" key="2">
    <source>
        <dbReference type="ARBA" id="ARBA00022692"/>
    </source>
</evidence>
<organism evidence="9">
    <name type="scientific">Rodentolepis nana</name>
    <name type="common">Dwarf tapeworm</name>
    <name type="synonym">Hymenolepis nana</name>
    <dbReference type="NCBI Taxonomy" id="102285"/>
    <lineage>
        <taxon>Eukaryota</taxon>
        <taxon>Metazoa</taxon>
        <taxon>Spiralia</taxon>
        <taxon>Lophotrochozoa</taxon>
        <taxon>Platyhelminthes</taxon>
        <taxon>Cestoda</taxon>
        <taxon>Eucestoda</taxon>
        <taxon>Cyclophyllidea</taxon>
        <taxon>Hymenolepididae</taxon>
        <taxon>Rodentolepis</taxon>
    </lineage>
</organism>
<dbReference type="Pfam" id="PF00801">
    <property type="entry name" value="PKD"/>
    <property type="match status" value="2"/>
</dbReference>
<evidence type="ECO:0000256" key="1">
    <source>
        <dbReference type="ARBA" id="ARBA00004141"/>
    </source>
</evidence>
<dbReference type="InterPro" id="IPR000601">
    <property type="entry name" value="PKD_dom"/>
</dbReference>
<keyword evidence="3" id="KW-0677">Repeat</keyword>
<comment type="subcellular location">
    <subcellularLocation>
        <location evidence="1">Membrane</location>
        <topology evidence="1">Multi-pass membrane protein</topology>
    </subcellularLocation>
</comment>
<dbReference type="WBParaSite" id="HNAJ_0001169301-mRNA-1">
    <property type="protein sequence ID" value="HNAJ_0001169301-mRNA-1"/>
    <property type="gene ID" value="HNAJ_0001169301"/>
</dbReference>
<reference evidence="9" key="1">
    <citation type="submission" date="2017-02" db="UniProtKB">
        <authorList>
            <consortium name="WormBaseParasite"/>
        </authorList>
    </citation>
    <scope>IDENTIFICATION</scope>
</reference>
<dbReference type="SUPFAM" id="SSF49299">
    <property type="entry name" value="PKD domain"/>
    <property type="match status" value="2"/>
</dbReference>
<dbReference type="EMBL" id="UZAE01013722">
    <property type="protein sequence ID" value="VDO11077.1"/>
    <property type="molecule type" value="Genomic_DNA"/>
</dbReference>
<keyword evidence="8" id="KW-1185">Reference proteome</keyword>
<dbReference type="GO" id="GO:0006816">
    <property type="term" value="P:calcium ion transport"/>
    <property type="evidence" value="ECO:0007669"/>
    <property type="project" value="TreeGrafter"/>
</dbReference>
<sequence>MVFFTFQYLSYQSTVTDVCDNERIFQAYHYCSYASHYGLDVESCNLQCRKLSYDCSALIDTVICMCGDIPTDMVGNSYTCPISPIEIRCRPGKGVTAVIDATLGTLIPTLVGGAQRINLGYQVVPTEVTNRLNDMTLTMKILPESLLETLGKPPPSEINFISSVPQSRDIQFSLNYENTKVAMNSYKVEFNRTISIERLSFACPENVRKNEYFNCHLIAESVGGFDGKVTWGNQLSPDFHFPSKIMDYIGTENVYSGSNLPHCSESGLIITGTQAMYAGDVQEIFLHLKAKTALKIFILRAACDSGKVYDYLTDACQMAPFDGTPCAPNEVYTPIYRVCFSSTQNVTKRNIKQDAPNTDTTIPYMIVKVLPVDASESGLQSFVLQKPFRVEVGDRIALLTDKEDAIACTASSSTSPADLVYNIQPGIGLIEGTKISGFTRLRQKRFKISAAIATLQNSMVFEGRLETAGAKKVVATINVDPHAEVPLLKDLTCTVNVVAPLVTPNLTRSLFDRSKSELLLLTLDQESEVTYIWEFGDGSQAKTSSEARISHMFQRVGQLTLTVTITTAFEVASHQYLIETYEAVSLGDLRVETSSPLSSKAPIDVVVDVVGGSNVTYAWFVNQSKAFVTQIPAASITFDHAGSYHVSVTASNAFSSAEATTTVHIVATLSGLDLKYDSIAVETKSVLTFIYTDGIPTSGEISVDSGEWRPVKLNLAERVFYSEPMIFQAIGQHKVSIELCSERGSMQRIFDFWVEKVPIHYSIESNEKKIPVNTPITLTSRIQGVGSGGVIEVFDEYGYFDTRNVGRNVLISPQFTHQHPGFSNLGTYVLHGSLTIGSVNLSNIEIIYVMPPLGAYLLQVNQTRVAENEELIAKIVLISGQESPCLDVSIDWDDGTEPTTLAYYQLYAPIKHTYTKGGQYSIQTVVEQNSVKETLHDVLVEIGPGLSNVFCSVSPSSYITVGDYFELVGEFYSSRSVEVTIDEPGGMAPTKITASTSPWSYAPSPKPQGIWTYTIFMTNGFSSHSYNLTVEIQNQVTDFSAYIEEENVGPPGDLILHVIDRGVAGARSSTYEVNVNWANENITTASMNSTVNDLQLNHRMSKEGNLALNISVRNRASSQHITLPFSFFRPIIVASVQTYIDQLNVTGYGVDEDYFTLDDSIRFESVSVGGTINATYLVIKREQGDEDVIFSKLYTTTSTVYKISELGNFKVIANMSNTINYYVFVKTIHVTGVVRGMRLSPSTLNLAPNVQGELRLSFVGLADAVCVCVDLGNGAHIAFPPVGGSMCHDCPSYTVLSRPIAKRSFTIPVLYSETRAYTITASVGNTIDSLNVFVSEDNCYLPFTSLETSSIGSPNTPALIKVDDRLTVVAKSNGTVCSAFQAMLFKWLLFKLDSQTAERVSEINLPQLPSAANLKITLPPGLLMPGLFEVKLVGILNNVISYSGVGAYVLVSEMAPIIRFLENGEEMMWVSDSITELCLSPFKHSYNPNLQNSKSGKSITNWHISCSRRASTLPGATTSCNLPSLPGMNAGDFCINRTLLNLTDTYLFKATARVGQLSGVGNLQVTFVPGDVSLLKISMVRPGLGMSGIWDGVTSVSKTNDLALEGRCSGNCAGNFLWTIEREDQYGTAISLTPDEFKLASKYFDKKNLVIQTAFLKMFKNSYKIIVCLLFTSDLNTKSSTCRRFYIEDPPMIGNCEINKNGEITKDTIVCISCEGSGSVKRPVLHRFQRKLV</sequence>
<dbReference type="OrthoDB" id="444119at2759"/>
<dbReference type="STRING" id="102285.A0A0R3TV62"/>
<dbReference type="InterPro" id="IPR022409">
    <property type="entry name" value="PKD/Chitinase_dom"/>
</dbReference>
<dbReference type="CDD" id="cd00146">
    <property type="entry name" value="PKD"/>
    <property type="match status" value="2"/>
</dbReference>
<gene>
    <name evidence="7" type="ORF">HNAJ_LOCUS11683</name>
</gene>
<dbReference type="InterPro" id="IPR035986">
    <property type="entry name" value="PKD_dom_sf"/>
</dbReference>
<feature type="domain" description="PKD" evidence="6">
    <location>
        <begin position="527"/>
        <end position="568"/>
    </location>
</feature>
<evidence type="ECO:0000256" key="5">
    <source>
        <dbReference type="ARBA" id="ARBA00023136"/>
    </source>
</evidence>
<dbReference type="GO" id="GO:0005261">
    <property type="term" value="F:monoatomic cation channel activity"/>
    <property type="evidence" value="ECO:0007669"/>
    <property type="project" value="TreeGrafter"/>
</dbReference>
<name>A0A0R3TV62_RODNA</name>
<dbReference type="InterPro" id="IPR013783">
    <property type="entry name" value="Ig-like_fold"/>
</dbReference>
<evidence type="ECO:0000313" key="7">
    <source>
        <dbReference type="EMBL" id="VDO11077.1"/>
    </source>
</evidence>
<feature type="domain" description="PKD" evidence="6">
    <location>
        <begin position="612"/>
        <end position="672"/>
    </location>
</feature>
<evidence type="ECO:0000256" key="3">
    <source>
        <dbReference type="ARBA" id="ARBA00022737"/>
    </source>
</evidence>
<keyword evidence="5" id="KW-0472">Membrane</keyword>
<dbReference type="PANTHER" id="PTHR46730">
    <property type="entry name" value="POLYCYSTIN-1"/>
    <property type="match status" value="1"/>
</dbReference>
<evidence type="ECO:0000313" key="8">
    <source>
        <dbReference type="Proteomes" id="UP000278807"/>
    </source>
</evidence>
<dbReference type="PANTHER" id="PTHR46730:SF1">
    <property type="entry name" value="PLAT DOMAIN-CONTAINING PROTEIN"/>
    <property type="match status" value="1"/>
</dbReference>
<dbReference type="GO" id="GO:0005886">
    <property type="term" value="C:plasma membrane"/>
    <property type="evidence" value="ECO:0007669"/>
    <property type="project" value="TreeGrafter"/>
</dbReference>
<proteinExistence type="predicted"/>
<dbReference type="Proteomes" id="UP000278807">
    <property type="component" value="Unassembled WGS sequence"/>
</dbReference>
<accession>A0A0R3TV62</accession>
<protein>
    <submittedName>
        <fullName evidence="9">PKD domain-containing protein</fullName>
    </submittedName>
</protein>
<reference evidence="7 8" key="2">
    <citation type="submission" date="2018-11" db="EMBL/GenBank/DDBJ databases">
        <authorList>
            <consortium name="Pathogen Informatics"/>
        </authorList>
    </citation>
    <scope>NUCLEOTIDE SEQUENCE [LARGE SCALE GENOMIC DNA]</scope>
</reference>
<dbReference type="Gene3D" id="2.60.40.10">
    <property type="entry name" value="Immunoglobulins"/>
    <property type="match status" value="1"/>
</dbReference>
<dbReference type="InterPro" id="IPR002859">
    <property type="entry name" value="PKD/REJ-like"/>
</dbReference>
<keyword evidence="2" id="KW-0812">Transmembrane</keyword>
<evidence type="ECO:0000313" key="9">
    <source>
        <dbReference type="WBParaSite" id="HNAJ_0001169301-mRNA-1"/>
    </source>
</evidence>
<keyword evidence="4" id="KW-1133">Transmembrane helix</keyword>
<dbReference type="PROSITE" id="PS50093">
    <property type="entry name" value="PKD"/>
    <property type="match status" value="2"/>
</dbReference>
<evidence type="ECO:0000259" key="6">
    <source>
        <dbReference type="PROSITE" id="PS50093"/>
    </source>
</evidence>
<dbReference type="SMART" id="SM00089">
    <property type="entry name" value="PKD"/>
    <property type="match status" value="2"/>
</dbReference>
<evidence type="ECO:0000256" key="4">
    <source>
        <dbReference type="ARBA" id="ARBA00022989"/>
    </source>
</evidence>
<dbReference type="Pfam" id="PF02010">
    <property type="entry name" value="REJ"/>
    <property type="match status" value="1"/>
</dbReference>